<evidence type="ECO:0000256" key="1">
    <source>
        <dbReference type="ARBA" id="ARBA00022723"/>
    </source>
</evidence>
<dbReference type="Gene3D" id="6.10.250.3410">
    <property type="entry name" value="DBF zinc finger"/>
    <property type="match status" value="1"/>
</dbReference>
<dbReference type="CDD" id="cd00027">
    <property type="entry name" value="BRCT"/>
    <property type="match status" value="1"/>
</dbReference>
<accession>A0A3N4LHG4</accession>
<evidence type="ECO:0000313" key="7">
    <source>
        <dbReference type="EMBL" id="RPB20919.1"/>
    </source>
</evidence>
<dbReference type="GO" id="GO:1901987">
    <property type="term" value="P:regulation of cell cycle phase transition"/>
    <property type="evidence" value="ECO:0007669"/>
    <property type="project" value="TreeGrafter"/>
</dbReference>
<keyword evidence="8" id="KW-1185">Reference proteome</keyword>
<dbReference type="Pfam" id="PF22437">
    <property type="entry name" value="DBF4_BRCT"/>
    <property type="match status" value="1"/>
</dbReference>
<evidence type="ECO:0000256" key="4">
    <source>
        <dbReference type="PROSITE-ProRule" id="PRU00600"/>
    </source>
</evidence>
<keyword evidence="3" id="KW-0862">Zinc</keyword>
<dbReference type="InterPro" id="IPR036420">
    <property type="entry name" value="BRCT_dom_sf"/>
</dbReference>
<dbReference type="PANTHER" id="PTHR15375:SF26">
    <property type="entry name" value="PROTEIN CHIFFON"/>
    <property type="match status" value="1"/>
</dbReference>
<dbReference type="InterPro" id="IPR055116">
    <property type="entry name" value="DBF4_BRCT"/>
</dbReference>
<reference evidence="7 8" key="1">
    <citation type="journal article" date="2018" name="Nat. Ecol. Evol.">
        <title>Pezizomycetes genomes reveal the molecular basis of ectomycorrhizal truffle lifestyle.</title>
        <authorList>
            <person name="Murat C."/>
            <person name="Payen T."/>
            <person name="Noel B."/>
            <person name="Kuo A."/>
            <person name="Morin E."/>
            <person name="Chen J."/>
            <person name="Kohler A."/>
            <person name="Krizsan K."/>
            <person name="Balestrini R."/>
            <person name="Da Silva C."/>
            <person name="Montanini B."/>
            <person name="Hainaut M."/>
            <person name="Levati E."/>
            <person name="Barry K.W."/>
            <person name="Belfiori B."/>
            <person name="Cichocki N."/>
            <person name="Clum A."/>
            <person name="Dockter R.B."/>
            <person name="Fauchery L."/>
            <person name="Guy J."/>
            <person name="Iotti M."/>
            <person name="Le Tacon F."/>
            <person name="Lindquist E.A."/>
            <person name="Lipzen A."/>
            <person name="Malagnac F."/>
            <person name="Mello A."/>
            <person name="Molinier V."/>
            <person name="Miyauchi S."/>
            <person name="Poulain J."/>
            <person name="Riccioni C."/>
            <person name="Rubini A."/>
            <person name="Sitrit Y."/>
            <person name="Splivallo R."/>
            <person name="Traeger S."/>
            <person name="Wang M."/>
            <person name="Zifcakova L."/>
            <person name="Wipf D."/>
            <person name="Zambonelli A."/>
            <person name="Paolocci F."/>
            <person name="Nowrousian M."/>
            <person name="Ottonello S."/>
            <person name="Baldrian P."/>
            <person name="Spatafora J.W."/>
            <person name="Henrissat B."/>
            <person name="Nagy L.G."/>
            <person name="Aury J.M."/>
            <person name="Wincker P."/>
            <person name="Grigoriev I.V."/>
            <person name="Bonfante P."/>
            <person name="Martin F.M."/>
        </authorList>
    </citation>
    <scope>NUCLEOTIDE SEQUENCE [LARGE SCALE GENOMIC DNA]</scope>
    <source>
        <strain evidence="7 8">ATCC MYA-4762</strain>
    </source>
</reference>
<evidence type="ECO:0000256" key="2">
    <source>
        <dbReference type="ARBA" id="ARBA00022771"/>
    </source>
</evidence>
<feature type="region of interest" description="Disordered" evidence="5">
    <location>
        <begin position="181"/>
        <end position="228"/>
    </location>
</feature>
<dbReference type="InterPro" id="IPR006572">
    <property type="entry name" value="Znf_DBF"/>
</dbReference>
<dbReference type="GO" id="GO:0008270">
    <property type="term" value="F:zinc ion binding"/>
    <property type="evidence" value="ECO:0007669"/>
    <property type="project" value="UniProtKB-KW"/>
</dbReference>
<dbReference type="SMART" id="SM00586">
    <property type="entry name" value="ZnF_DBF"/>
    <property type="match status" value="1"/>
</dbReference>
<feature type="region of interest" description="Disordered" evidence="5">
    <location>
        <begin position="618"/>
        <end position="643"/>
    </location>
</feature>
<feature type="compositionally biased region" description="Basic and acidic residues" evidence="5">
    <location>
        <begin position="431"/>
        <end position="445"/>
    </location>
</feature>
<feature type="compositionally biased region" description="Polar residues" evidence="5">
    <location>
        <begin position="193"/>
        <end position="217"/>
    </location>
</feature>
<evidence type="ECO:0000313" key="8">
    <source>
        <dbReference type="Proteomes" id="UP000267821"/>
    </source>
</evidence>
<feature type="region of interest" description="Disordered" evidence="5">
    <location>
        <begin position="405"/>
        <end position="446"/>
    </location>
</feature>
<dbReference type="STRING" id="1051890.A0A3N4LHG4"/>
<evidence type="ECO:0000256" key="5">
    <source>
        <dbReference type="SAM" id="MobiDB-lite"/>
    </source>
</evidence>
<feature type="compositionally biased region" description="Basic and acidic residues" evidence="5">
    <location>
        <begin position="218"/>
        <end position="228"/>
    </location>
</feature>
<proteinExistence type="predicted"/>
<dbReference type="Gene3D" id="3.40.50.10190">
    <property type="entry name" value="BRCT domain"/>
    <property type="match status" value="1"/>
</dbReference>
<dbReference type="InterPro" id="IPR038545">
    <property type="entry name" value="Znf_DBF_sf"/>
</dbReference>
<evidence type="ECO:0000256" key="3">
    <source>
        <dbReference type="ARBA" id="ARBA00022833"/>
    </source>
</evidence>
<dbReference type="AlphaFoldDB" id="A0A3N4LHG4"/>
<gene>
    <name evidence="7" type="ORF">L211DRAFT_858577</name>
</gene>
<feature type="compositionally biased region" description="Polar residues" evidence="5">
    <location>
        <begin position="30"/>
        <end position="56"/>
    </location>
</feature>
<dbReference type="EMBL" id="ML121566">
    <property type="protein sequence ID" value="RPB20919.1"/>
    <property type="molecule type" value="Genomic_DNA"/>
</dbReference>
<dbReference type="PANTHER" id="PTHR15375">
    <property type="entry name" value="ACTIVATOR OF S-PHASE KINASE-RELATED"/>
    <property type="match status" value="1"/>
</dbReference>
<dbReference type="OrthoDB" id="21380at2759"/>
<dbReference type="Pfam" id="PF08630">
    <property type="entry name" value="Dfp1_Him1_M"/>
    <property type="match status" value="1"/>
</dbReference>
<protein>
    <recommendedName>
        <fullName evidence="6">DBF4-type domain-containing protein</fullName>
    </recommendedName>
</protein>
<evidence type="ECO:0000259" key="6">
    <source>
        <dbReference type="PROSITE" id="PS51265"/>
    </source>
</evidence>
<dbReference type="GO" id="GO:0043539">
    <property type="term" value="F:protein serine/threonine kinase activator activity"/>
    <property type="evidence" value="ECO:0007669"/>
    <property type="project" value="TreeGrafter"/>
</dbReference>
<dbReference type="FunFam" id="6.10.250.3410:FF:000001">
    <property type="entry name" value="Protein DBF4 homolog A"/>
    <property type="match status" value="1"/>
</dbReference>
<dbReference type="SUPFAM" id="SSF52113">
    <property type="entry name" value="BRCT domain"/>
    <property type="match status" value="1"/>
</dbReference>
<dbReference type="FunCoup" id="A0A3N4LHG4">
    <property type="interactions" value="132"/>
</dbReference>
<dbReference type="GO" id="GO:0003676">
    <property type="term" value="F:nucleic acid binding"/>
    <property type="evidence" value="ECO:0007669"/>
    <property type="project" value="InterPro"/>
</dbReference>
<dbReference type="InterPro" id="IPR013939">
    <property type="entry name" value="Regulatory_Dfp1/Him1"/>
</dbReference>
<feature type="region of interest" description="Disordered" evidence="5">
    <location>
        <begin position="574"/>
        <end position="597"/>
    </location>
</feature>
<dbReference type="GO" id="GO:0031431">
    <property type="term" value="C:Dbf4-dependent protein kinase complex"/>
    <property type="evidence" value="ECO:0007669"/>
    <property type="project" value="TreeGrafter"/>
</dbReference>
<keyword evidence="2 4" id="KW-0863">Zinc-finger</keyword>
<dbReference type="GO" id="GO:0010571">
    <property type="term" value="P:positive regulation of nuclear cell cycle DNA replication"/>
    <property type="evidence" value="ECO:0007669"/>
    <property type="project" value="TreeGrafter"/>
</dbReference>
<dbReference type="Pfam" id="PF07535">
    <property type="entry name" value="zf-DBF"/>
    <property type="match status" value="1"/>
</dbReference>
<dbReference type="InParanoid" id="A0A3N4LHG4"/>
<dbReference type="Proteomes" id="UP000267821">
    <property type="component" value="Unassembled WGS sequence"/>
</dbReference>
<dbReference type="PROSITE" id="PS51265">
    <property type="entry name" value="ZF_DBF4"/>
    <property type="match status" value="1"/>
</dbReference>
<organism evidence="7 8">
    <name type="scientific">Terfezia boudieri ATCC MYA-4762</name>
    <dbReference type="NCBI Taxonomy" id="1051890"/>
    <lineage>
        <taxon>Eukaryota</taxon>
        <taxon>Fungi</taxon>
        <taxon>Dikarya</taxon>
        <taxon>Ascomycota</taxon>
        <taxon>Pezizomycotina</taxon>
        <taxon>Pezizomycetes</taxon>
        <taxon>Pezizales</taxon>
        <taxon>Pezizaceae</taxon>
        <taxon>Terfezia</taxon>
    </lineage>
</organism>
<keyword evidence="1" id="KW-0479">Metal-binding</keyword>
<dbReference type="InterPro" id="IPR051590">
    <property type="entry name" value="Replication_Regulatory_Kinase"/>
</dbReference>
<sequence>MASILLAALPPVSPASMSTSRRVPLGTLPNAANSNVHGTTVPQTKRPRSQSISQQREGNKPVVKKQIVEAPPPQPIPRTPVRNRVDTKTMPPRRGANRVRTGGGSPPPFNPMQQLQRRGAEGIERIRAWQAHFRRMFPTFMFYFEGLPEESATKYHRQVQALGATVAKFFSNTVTHVITTKSIPPETTDHKQISQTQPSRSTATSSQHPQSRTTNRNSLHDKGTISYDDSRTQQNYSQILLKARELGIKIWALEKLQRMLNAMADGEPQQQVQHRGDHDVGNKLVTAQDDHLSRLLRNERIHGPSDRDPDALSKDMVYFTGPFIMIKDQKATHKPIMVREYEKVAKREDGLWPQFRSTASGKCPFIDDQATREAKELKEQEKLKELKRAQAMEEIAVKQRLLGRMQPPAPRAPRQIEGAEGSTALARKPLRKLESLDPQDNRPDYGRSAAASAAVWTQPSGSSRLFNVPAVVPAKRISNEMAFTSTNTASGKNTTNHNSKYAYEPAASGVQPSNITSAIRSQMVSSHIDAPGAKAGMSRDMLELKRKATGNVVEIGKRSAIAAGVARVAQTLRGKNLAAPEEPKPEPEPRTALRKGSHEKIGKAVPIFQDVVTEPTVQARRGRQATAVEAKKAARAPEPVKEPKPGYCENCREKFDHFDEHTISRRHRKFACNENNFADLDQLLEQLERPLRQRYTSSRGGTVNYH</sequence>
<feature type="domain" description="DBF4-type" evidence="6">
    <location>
        <begin position="641"/>
        <end position="690"/>
    </location>
</feature>
<feature type="region of interest" description="Disordered" evidence="5">
    <location>
        <begin position="9"/>
        <end position="112"/>
    </location>
</feature>
<name>A0A3N4LHG4_9PEZI</name>
<feature type="compositionally biased region" description="Basic and acidic residues" evidence="5">
    <location>
        <begin position="581"/>
        <end position="597"/>
    </location>
</feature>